<comment type="caution">
    <text evidence="3">The sequence shown here is derived from an EMBL/GenBank/DDBJ whole genome shotgun (WGS) entry which is preliminary data.</text>
</comment>
<dbReference type="EMBL" id="BMNK01000009">
    <property type="protein sequence ID" value="GGP10692.1"/>
    <property type="molecule type" value="Genomic_DNA"/>
</dbReference>
<keyword evidence="2" id="KW-0812">Transmembrane</keyword>
<feature type="region of interest" description="Disordered" evidence="1">
    <location>
        <begin position="41"/>
        <end position="70"/>
    </location>
</feature>
<evidence type="ECO:0000256" key="2">
    <source>
        <dbReference type="SAM" id="Phobius"/>
    </source>
</evidence>
<accession>A0A918A973</accession>
<gene>
    <name evidence="3" type="ORF">GCM10012278_51340</name>
</gene>
<protein>
    <recommendedName>
        <fullName evidence="5">DUF4367 domain-containing protein</fullName>
    </recommendedName>
</protein>
<keyword evidence="4" id="KW-1185">Reference proteome</keyword>
<keyword evidence="2" id="KW-0472">Membrane</keyword>
<dbReference type="AlphaFoldDB" id="A0A918A973"/>
<evidence type="ECO:0000313" key="4">
    <source>
        <dbReference type="Proteomes" id="UP000660745"/>
    </source>
</evidence>
<organism evidence="3 4">
    <name type="scientific">Nonomuraea glycinis</name>
    <dbReference type="NCBI Taxonomy" id="2047744"/>
    <lineage>
        <taxon>Bacteria</taxon>
        <taxon>Bacillati</taxon>
        <taxon>Actinomycetota</taxon>
        <taxon>Actinomycetes</taxon>
        <taxon>Streptosporangiales</taxon>
        <taxon>Streptosporangiaceae</taxon>
        <taxon>Nonomuraea</taxon>
    </lineage>
</organism>
<feature type="transmembrane region" description="Helical" evidence="2">
    <location>
        <begin position="75"/>
        <end position="94"/>
    </location>
</feature>
<name>A0A918A973_9ACTN</name>
<sequence>MSSDDLEAELRALAESLDVPAPPPDQVAAAVRARLEAAPPLEAVSSDVPLPTEAASSDVPSGRSAKGARPVRRRARWKVVAVVVAVILAVTAATPQGRQAVLTILRLAGIEVTLTSGTPAPVATPTGLPGERAVPPGQAAAQARFPVRTLTALGTPRRATVSDGGRVVSMFWPGGVRLDQFDGGMDPYFFKRLGPPFPQDVAVNGVTGWWLQGEHPVGYITRPDHTQIPLRQAGPTLIWQRGAIGYRLEGAASMARAAELARSLG</sequence>
<evidence type="ECO:0008006" key="5">
    <source>
        <dbReference type="Google" id="ProtNLM"/>
    </source>
</evidence>
<dbReference type="RefSeq" id="WP_189141263.1">
    <property type="nucleotide sequence ID" value="NZ_BMNK01000009.1"/>
</dbReference>
<reference evidence="3" key="1">
    <citation type="journal article" date="2014" name="Int. J. Syst. Evol. Microbiol.">
        <title>Complete genome sequence of Corynebacterium casei LMG S-19264T (=DSM 44701T), isolated from a smear-ripened cheese.</title>
        <authorList>
            <consortium name="US DOE Joint Genome Institute (JGI-PGF)"/>
            <person name="Walter F."/>
            <person name="Albersmeier A."/>
            <person name="Kalinowski J."/>
            <person name="Ruckert C."/>
        </authorList>
    </citation>
    <scope>NUCLEOTIDE SEQUENCE</scope>
    <source>
        <strain evidence="3">CGMCC 4.7430</strain>
    </source>
</reference>
<dbReference type="Proteomes" id="UP000660745">
    <property type="component" value="Unassembled WGS sequence"/>
</dbReference>
<reference evidence="3" key="2">
    <citation type="submission" date="2020-09" db="EMBL/GenBank/DDBJ databases">
        <authorList>
            <person name="Sun Q."/>
            <person name="Zhou Y."/>
        </authorList>
    </citation>
    <scope>NUCLEOTIDE SEQUENCE</scope>
    <source>
        <strain evidence="3">CGMCC 4.7430</strain>
    </source>
</reference>
<evidence type="ECO:0000313" key="3">
    <source>
        <dbReference type="EMBL" id="GGP10692.1"/>
    </source>
</evidence>
<evidence type="ECO:0000256" key="1">
    <source>
        <dbReference type="SAM" id="MobiDB-lite"/>
    </source>
</evidence>
<keyword evidence="2" id="KW-1133">Transmembrane helix</keyword>
<proteinExistence type="predicted"/>